<dbReference type="Gene3D" id="3.30.70.1230">
    <property type="entry name" value="Nucleotide cyclase"/>
    <property type="match status" value="1"/>
</dbReference>
<sequence length="625" mass="66281">MFPRVRAVPLAAIRVLIAATAVLLAAWTQWPLAGHAWTSGDEWLRDWMVRQQASTRPEQRLAVIDIDEGSLAAEGPWPWPRTRIASLIEQLIGHYGARGVALDLVLPEAAEAGGDTRLAMLAQHGPLVLPHAFDYNGNLPLRVGQLTGGRAAPAAGTAVRASGYIANHPGLRQAAHIGNIGFIPDHDGVIRRLPMQTWFDGRAYPTLSLALLNCCAGAPARSLSGPTGGMHHGDGLRRLPYSLAWEAYTVIPASMILDLSAPAQLLRDKLVLIGSSSLGLSDRVATPLSASTSGLLVHAAALTAQLDIRAGSAPAPWPGQCIAVLFVAAVAWLSTYTLLRRSALVNVAILAGAALLWLALAYLMVPHDAVFSSTGPLLCTLFLLAVGVPFGWQLSQKQSRRLLNTLRQYVADAVVDELLRSNLNDPLQPSHCEVTTLIADMEGYTTHVASLPLEQAAELTRAFLDCLTQPVLAAHGTLDKFTGDGLVAFWGAPLPVADHADQALDAAGAILTGMRAFNRDRLARGEAPIRVRIGIESGRAMAGDFGSVSRSIYTAVGDSVNVASRLETAARDLPYDVVIGPGTAALSRRHGLRHIGQTTLRGKQSRTELYTLDTLAAGAAQGASA</sequence>
<evidence type="ECO:0000256" key="1">
    <source>
        <dbReference type="SAM" id="Phobius"/>
    </source>
</evidence>
<dbReference type="GO" id="GO:0009190">
    <property type="term" value="P:cyclic nucleotide biosynthetic process"/>
    <property type="evidence" value="ECO:0007669"/>
    <property type="project" value="InterPro"/>
</dbReference>
<dbReference type="InterPro" id="IPR001054">
    <property type="entry name" value="A/G_cyclase"/>
</dbReference>
<dbReference type="EMBL" id="WWCP01000047">
    <property type="protein sequence ID" value="MYM85057.1"/>
    <property type="molecule type" value="Genomic_DNA"/>
</dbReference>
<name>A0A6L8MSN5_9BURK</name>
<proteinExistence type="predicted"/>
<dbReference type="SUPFAM" id="SSF55073">
    <property type="entry name" value="Nucleotide cyclase"/>
    <property type="match status" value="1"/>
</dbReference>
<organism evidence="3 4">
    <name type="scientific">Duganella lactea</name>
    <dbReference type="NCBI Taxonomy" id="2692173"/>
    <lineage>
        <taxon>Bacteria</taxon>
        <taxon>Pseudomonadati</taxon>
        <taxon>Pseudomonadota</taxon>
        <taxon>Betaproteobacteria</taxon>
        <taxon>Burkholderiales</taxon>
        <taxon>Oxalobacteraceae</taxon>
        <taxon>Telluria group</taxon>
        <taxon>Duganella</taxon>
    </lineage>
</organism>
<gene>
    <name evidence="3" type="ORF">GTP44_24305</name>
</gene>
<feature type="transmembrane region" description="Helical" evidence="1">
    <location>
        <begin position="370"/>
        <end position="392"/>
    </location>
</feature>
<feature type="transmembrane region" description="Helical" evidence="1">
    <location>
        <begin position="317"/>
        <end position="336"/>
    </location>
</feature>
<dbReference type="Pfam" id="PF05226">
    <property type="entry name" value="CHASE2"/>
    <property type="match status" value="1"/>
</dbReference>
<keyword evidence="1" id="KW-0472">Membrane</keyword>
<feature type="domain" description="Guanylate cyclase" evidence="2">
    <location>
        <begin position="435"/>
        <end position="567"/>
    </location>
</feature>
<dbReference type="InterPro" id="IPR029787">
    <property type="entry name" value="Nucleotide_cyclase"/>
</dbReference>
<dbReference type="InterPro" id="IPR050697">
    <property type="entry name" value="Adenylyl/Guanylyl_Cyclase_3/4"/>
</dbReference>
<evidence type="ECO:0000259" key="2">
    <source>
        <dbReference type="PROSITE" id="PS50125"/>
    </source>
</evidence>
<evidence type="ECO:0000313" key="4">
    <source>
        <dbReference type="Proteomes" id="UP000474565"/>
    </source>
</evidence>
<dbReference type="SMART" id="SM00044">
    <property type="entry name" value="CYCc"/>
    <property type="match status" value="1"/>
</dbReference>
<dbReference type="InterPro" id="IPR007890">
    <property type="entry name" value="CHASE2"/>
</dbReference>
<dbReference type="GO" id="GO:0004016">
    <property type="term" value="F:adenylate cyclase activity"/>
    <property type="evidence" value="ECO:0007669"/>
    <property type="project" value="UniProtKB-ARBA"/>
</dbReference>
<dbReference type="CDD" id="cd07302">
    <property type="entry name" value="CHD"/>
    <property type="match status" value="1"/>
</dbReference>
<protein>
    <submittedName>
        <fullName evidence="3">CHASE2 domain-containing protein</fullName>
    </submittedName>
</protein>
<dbReference type="PANTHER" id="PTHR43081">
    <property type="entry name" value="ADENYLATE CYCLASE, TERMINAL-DIFFERENTIATION SPECIFIC-RELATED"/>
    <property type="match status" value="1"/>
</dbReference>
<dbReference type="RefSeq" id="WP_161021447.1">
    <property type="nucleotide sequence ID" value="NZ_WWCP01000047.1"/>
</dbReference>
<dbReference type="Proteomes" id="UP000474565">
    <property type="component" value="Unassembled WGS sequence"/>
</dbReference>
<comment type="caution">
    <text evidence="3">The sequence shown here is derived from an EMBL/GenBank/DDBJ whole genome shotgun (WGS) entry which is preliminary data.</text>
</comment>
<evidence type="ECO:0000313" key="3">
    <source>
        <dbReference type="EMBL" id="MYM85057.1"/>
    </source>
</evidence>
<dbReference type="Pfam" id="PF00211">
    <property type="entry name" value="Guanylate_cyc"/>
    <property type="match status" value="1"/>
</dbReference>
<keyword evidence="1" id="KW-0812">Transmembrane</keyword>
<dbReference type="PANTHER" id="PTHR43081:SF1">
    <property type="entry name" value="ADENYLATE CYCLASE, TERMINAL-DIFFERENTIATION SPECIFIC"/>
    <property type="match status" value="1"/>
</dbReference>
<dbReference type="GO" id="GO:0035556">
    <property type="term" value="P:intracellular signal transduction"/>
    <property type="evidence" value="ECO:0007669"/>
    <property type="project" value="InterPro"/>
</dbReference>
<dbReference type="PROSITE" id="PS50125">
    <property type="entry name" value="GUANYLATE_CYCLASE_2"/>
    <property type="match status" value="1"/>
</dbReference>
<feature type="transmembrane region" description="Helical" evidence="1">
    <location>
        <begin position="343"/>
        <end position="364"/>
    </location>
</feature>
<accession>A0A6L8MSN5</accession>
<reference evidence="3 4" key="1">
    <citation type="submission" date="2019-12" db="EMBL/GenBank/DDBJ databases">
        <title>Novel species isolated from a subtropical stream in China.</title>
        <authorList>
            <person name="Lu H."/>
        </authorList>
    </citation>
    <scope>NUCLEOTIDE SEQUENCE [LARGE SCALE GENOMIC DNA]</scope>
    <source>
        <strain evidence="3 4">FT50W</strain>
    </source>
</reference>
<dbReference type="SMART" id="SM01080">
    <property type="entry name" value="CHASE2"/>
    <property type="match status" value="1"/>
</dbReference>
<keyword evidence="1" id="KW-1133">Transmembrane helix</keyword>
<dbReference type="AlphaFoldDB" id="A0A6L8MSN5"/>